<dbReference type="HOGENOM" id="CLU_2924389_0_0_1"/>
<name>D5G4Y2_TUBMM</name>
<evidence type="ECO:0000313" key="3">
    <source>
        <dbReference type="Proteomes" id="UP000006911"/>
    </source>
</evidence>
<keyword evidence="3" id="KW-1185">Reference proteome</keyword>
<dbReference type="InParanoid" id="D5G4Y2"/>
<proteinExistence type="predicted"/>
<feature type="region of interest" description="Disordered" evidence="1">
    <location>
        <begin position="1"/>
        <end position="27"/>
    </location>
</feature>
<dbReference type="Proteomes" id="UP000006911">
    <property type="component" value="Unassembled WGS sequence"/>
</dbReference>
<dbReference type="AlphaFoldDB" id="D5G4Y2"/>
<evidence type="ECO:0000313" key="2">
    <source>
        <dbReference type="EMBL" id="CAZ79575.1"/>
    </source>
</evidence>
<sequence length="61" mass="6826">MASYRPVHRSPRQSSYSKPPFQKPKKSKQNFSFSFSILVSFFLFSLTLPSGSQSSHSGVLA</sequence>
<protein>
    <submittedName>
        <fullName evidence="2">(Perigord truffle) hypothetical protein</fullName>
    </submittedName>
</protein>
<reference evidence="2 3" key="1">
    <citation type="journal article" date="2010" name="Nature">
        <title>Perigord black truffle genome uncovers evolutionary origins and mechanisms of symbiosis.</title>
        <authorList>
            <person name="Martin F."/>
            <person name="Kohler A."/>
            <person name="Murat C."/>
            <person name="Balestrini R."/>
            <person name="Coutinho P.M."/>
            <person name="Jaillon O."/>
            <person name="Montanini B."/>
            <person name="Morin E."/>
            <person name="Noel B."/>
            <person name="Percudani R."/>
            <person name="Porcel B."/>
            <person name="Rubini A."/>
            <person name="Amicucci A."/>
            <person name="Amselem J."/>
            <person name="Anthouard V."/>
            <person name="Arcioni S."/>
            <person name="Artiguenave F."/>
            <person name="Aury J.M."/>
            <person name="Ballario P."/>
            <person name="Bolchi A."/>
            <person name="Brenna A."/>
            <person name="Brun A."/>
            <person name="Buee M."/>
            <person name="Cantarel B."/>
            <person name="Chevalier G."/>
            <person name="Couloux A."/>
            <person name="Da Silva C."/>
            <person name="Denoeud F."/>
            <person name="Duplessis S."/>
            <person name="Ghignone S."/>
            <person name="Hilselberger B."/>
            <person name="Iotti M."/>
            <person name="Marcais B."/>
            <person name="Mello A."/>
            <person name="Miranda M."/>
            <person name="Pacioni G."/>
            <person name="Quesneville H."/>
            <person name="Riccioni C."/>
            <person name="Ruotolo R."/>
            <person name="Splivallo R."/>
            <person name="Stocchi V."/>
            <person name="Tisserant E."/>
            <person name="Viscomi A.R."/>
            <person name="Zambonelli A."/>
            <person name="Zampieri E."/>
            <person name="Henrissat B."/>
            <person name="Lebrun M.H."/>
            <person name="Paolocci F."/>
            <person name="Bonfante P."/>
            <person name="Ottonello S."/>
            <person name="Wincker P."/>
        </authorList>
    </citation>
    <scope>NUCLEOTIDE SEQUENCE [LARGE SCALE GENOMIC DNA]</scope>
    <source>
        <strain evidence="2 3">Mel28</strain>
    </source>
</reference>
<dbReference type="KEGG" id="tml:GSTUM_00000152001"/>
<dbReference type="GeneID" id="9183057"/>
<feature type="compositionally biased region" description="Basic residues" evidence="1">
    <location>
        <begin position="1"/>
        <end position="11"/>
    </location>
</feature>
<evidence type="ECO:0000256" key="1">
    <source>
        <dbReference type="SAM" id="MobiDB-lite"/>
    </source>
</evidence>
<gene>
    <name evidence="2" type="ORF">GSTUM_00000152001</name>
</gene>
<organism evidence="2 3">
    <name type="scientific">Tuber melanosporum (strain Mel28)</name>
    <name type="common">Perigord black truffle</name>
    <dbReference type="NCBI Taxonomy" id="656061"/>
    <lineage>
        <taxon>Eukaryota</taxon>
        <taxon>Fungi</taxon>
        <taxon>Dikarya</taxon>
        <taxon>Ascomycota</taxon>
        <taxon>Pezizomycotina</taxon>
        <taxon>Pezizomycetes</taxon>
        <taxon>Pezizales</taxon>
        <taxon>Tuberaceae</taxon>
        <taxon>Tuber</taxon>
    </lineage>
</organism>
<dbReference type="EMBL" id="FN429993">
    <property type="protein sequence ID" value="CAZ79575.1"/>
    <property type="molecule type" value="Genomic_DNA"/>
</dbReference>
<accession>D5G4Y2</accession>
<dbReference type="RefSeq" id="XP_002835418.1">
    <property type="nucleotide sequence ID" value="XM_002835372.1"/>
</dbReference>